<dbReference type="InterPro" id="IPR001789">
    <property type="entry name" value="Sig_transdc_resp-reg_receiver"/>
</dbReference>
<gene>
    <name evidence="6" type="ORF">FIV34_09515</name>
</gene>
<evidence type="ECO:0000259" key="4">
    <source>
        <dbReference type="PROSITE" id="PS50043"/>
    </source>
</evidence>
<comment type="caution">
    <text evidence="3">Lacks conserved residue(s) required for the propagation of feature annotation.</text>
</comment>
<dbReference type="PRINTS" id="PR00038">
    <property type="entry name" value="HTHLUXR"/>
</dbReference>
<protein>
    <submittedName>
        <fullName evidence="6">Response regulator transcription factor</fullName>
    </submittedName>
</protein>
<organism evidence="6 7">
    <name type="scientific">Luteibacter pinisoli</name>
    <dbReference type="NCBI Taxonomy" id="2589080"/>
    <lineage>
        <taxon>Bacteria</taxon>
        <taxon>Pseudomonadati</taxon>
        <taxon>Pseudomonadota</taxon>
        <taxon>Gammaproteobacteria</taxon>
        <taxon>Lysobacterales</taxon>
        <taxon>Rhodanobacteraceae</taxon>
        <taxon>Luteibacter</taxon>
    </lineage>
</organism>
<dbReference type="CDD" id="cd17535">
    <property type="entry name" value="REC_NarL-like"/>
    <property type="match status" value="1"/>
</dbReference>
<dbReference type="SMART" id="SM00421">
    <property type="entry name" value="HTH_LUXR"/>
    <property type="match status" value="1"/>
</dbReference>
<sequence>MRHVARAFLARFQGDVRRATAPLANPASPGKRPLPAGTHAGLAGGHCGHLRLCRPGALVTVLDLGLPDTDGVAVIAALRRLSPACRVVVLTTYGGDGRARRALNAGAQGYLLKTSVASNLIGAVRTVHQGRQYMSASVARQLAAFPDDETLTERELAVLRAVAEGLENKQIAVRLSVSPETVKEHVSNAMGKLRANNRTHAVAIALERGFLR</sequence>
<dbReference type="PROSITE" id="PS50110">
    <property type="entry name" value="RESPONSE_REGULATORY"/>
    <property type="match status" value="1"/>
</dbReference>
<dbReference type="CDD" id="cd06170">
    <property type="entry name" value="LuxR_C_like"/>
    <property type="match status" value="1"/>
</dbReference>
<evidence type="ECO:0000313" key="7">
    <source>
        <dbReference type="Proteomes" id="UP000316093"/>
    </source>
</evidence>
<reference evidence="6 7" key="1">
    <citation type="submission" date="2019-06" db="EMBL/GenBank/DDBJ databases">
        <title>A complete genome sequence for Luteibacter pinisoli MAH-14.</title>
        <authorList>
            <person name="Baltrus D.A."/>
        </authorList>
    </citation>
    <scope>NUCLEOTIDE SEQUENCE [LARGE SCALE GENOMIC DNA]</scope>
    <source>
        <strain evidence="6 7">MAH-14</strain>
    </source>
</reference>
<keyword evidence="7" id="KW-1185">Reference proteome</keyword>
<keyword evidence="1" id="KW-0597">Phosphoprotein</keyword>
<dbReference type="Gene3D" id="3.40.50.2300">
    <property type="match status" value="1"/>
</dbReference>
<dbReference type="SUPFAM" id="SSF46894">
    <property type="entry name" value="C-terminal effector domain of the bipartite response regulators"/>
    <property type="match status" value="1"/>
</dbReference>
<feature type="domain" description="HTH luxR-type" evidence="4">
    <location>
        <begin position="144"/>
        <end position="209"/>
    </location>
</feature>
<evidence type="ECO:0000256" key="3">
    <source>
        <dbReference type="PROSITE-ProRule" id="PRU00169"/>
    </source>
</evidence>
<dbReference type="PANTHER" id="PTHR43214">
    <property type="entry name" value="TWO-COMPONENT RESPONSE REGULATOR"/>
    <property type="match status" value="1"/>
</dbReference>
<dbReference type="Pfam" id="PF00072">
    <property type="entry name" value="Response_reg"/>
    <property type="match status" value="1"/>
</dbReference>
<dbReference type="AlphaFoldDB" id="A0A4Y5Z284"/>
<dbReference type="InterPro" id="IPR016032">
    <property type="entry name" value="Sig_transdc_resp-reg_C-effctor"/>
</dbReference>
<dbReference type="GO" id="GO:0006355">
    <property type="term" value="P:regulation of DNA-templated transcription"/>
    <property type="evidence" value="ECO:0007669"/>
    <property type="project" value="InterPro"/>
</dbReference>
<dbReference type="Pfam" id="PF00196">
    <property type="entry name" value="GerE"/>
    <property type="match status" value="1"/>
</dbReference>
<dbReference type="EMBL" id="CP041046">
    <property type="protein sequence ID" value="QDE39422.1"/>
    <property type="molecule type" value="Genomic_DNA"/>
</dbReference>
<dbReference type="InterPro" id="IPR039420">
    <property type="entry name" value="WalR-like"/>
</dbReference>
<dbReference type="InterPro" id="IPR000792">
    <property type="entry name" value="Tscrpt_reg_LuxR_C"/>
</dbReference>
<evidence type="ECO:0000256" key="1">
    <source>
        <dbReference type="ARBA" id="ARBA00022553"/>
    </source>
</evidence>
<dbReference type="KEGG" id="lpy:FIV34_09515"/>
<dbReference type="InterPro" id="IPR011006">
    <property type="entry name" value="CheY-like_superfamily"/>
</dbReference>
<proteinExistence type="predicted"/>
<dbReference type="PROSITE" id="PS00622">
    <property type="entry name" value="HTH_LUXR_1"/>
    <property type="match status" value="1"/>
</dbReference>
<feature type="domain" description="Response regulatory" evidence="5">
    <location>
        <begin position="1"/>
        <end position="128"/>
    </location>
</feature>
<dbReference type="InterPro" id="IPR058245">
    <property type="entry name" value="NreC/VraR/RcsB-like_REC"/>
</dbReference>
<dbReference type="OrthoDB" id="9814495at2"/>
<dbReference type="GO" id="GO:0000160">
    <property type="term" value="P:phosphorelay signal transduction system"/>
    <property type="evidence" value="ECO:0007669"/>
    <property type="project" value="InterPro"/>
</dbReference>
<evidence type="ECO:0000259" key="5">
    <source>
        <dbReference type="PROSITE" id="PS50110"/>
    </source>
</evidence>
<evidence type="ECO:0000313" key="6">
    <source>
        <dbReference type="EMBL" id="QDE39422.1"/>
    </source>
</evidence>
<dbReference type="PROSITE" id="PS50043">
    <property type="entry name" value="HTH_LUXR_2"/>
    <property type="match status" value="1"/>
</dbReference>
<evidence type="ECO:0000256" key="2">
    <source>
        <dbReference type="ARBA" id="ARBA00023125"/>
    </source>
</evidence>
<name>A0A4Y5Z284_9GAMM</name>
<dbReference type="SUPFAM" id="SSF52172">
    <property type="entry name" value="CheY-like"/>
    <property type="match status" value="1"/>
</dbReference>
<dbReference type="Proteomes" id="UP000316093">
    <property type="component" value="Chromosome"/>
</dbReference>
<accession>A0A4Y5Z284</accession>
<dbReference type="GO" id="GO:0003677">
    <property type="term" value="F:DNA binding"/>
    <property type="evidence" value="ECO:0007669"/>
    <property type="project" value="UniProtKB-KW"/>
</dbReference>
<keyword evidence="2" id="KW-0238">DNA-binding</keyword>